<evidence type="ECO:0000256" key="4">
    <source>
        <dbReference type="ARBA" id="ARBA00023163"/>
    </source>
</evidence>
<dbReference type="CDD" id="cd12148">
    <property type="entry name" value="fungal_TF_MHR"/>
    <property type="match status" value="1"/>
</dbReference>
<dbReference type="InterPro" id="IPR007219">
    <property type="entry name" value="XnlR_reg_dom"/>
</dbReference>
<dbReference type="GO" id="GO:0005634">
    <property type="term" value="C:nucleus"/>
    <property type="evidence" value="ECO:0007669"/>
    <property type="project" value="UniProtKB-SubCell"/>
</dbReference>
<dbReference type="InterPro" id="IPR050815">
    <property type="entry name" value="TF_fung"/>
</dbReference>
<evidence type="ECO:0000256" key="5">
    <source>
        <dbReference type="ARBA" id="ARBA00023242"/>
    </source>
</evidence>
<gene>
    <name evidence="8" type="ORF">DFH94DRAFT_759859</name>
</gene>
<dbReference type="PANTHER" id="PTHR47338">
    <property type="entry name" value="ZN(II)2CYS6 TRANSCRIPTION FACTOR (EUROFUNG)-RELATED"/>
    <property type="match status" value="1"/>
</dbReference>
<feature type="domain" description="Zn(2)-C6 fungal-type" evidence="7">
    <location>
        <begin position="42"/>
        <end position="71"/>
    </location>
</feature>
<sequence length="729" mass="79659">MDRFPLDRPSMPPQSSFRSSDEPDPFKISFLKGPKRKRLAKACDACHKSKRRCDGTAPCSNCYFAAKECTYTDSSGRPVPAPLASKSDKPTRAAPSHSRRRPQKDSHLEPSVSASTSGQSCTRAEALTSPQVRTDARDNCATSSKRPRVGSISGSSFQASESQTPALLAPCSSSAATRFEVPVIRELVSLFFAHCHPHRLFIHQPIFMADVSLGRIPTYLLYALCALAAPFSKHPAVRTDPHRSAGLEYAKTTEGLMFDSHGLLRVDRNLMTVQALCLLESHQSLLSSPWPSPSTHHQLALSILKEDLHIQDEYHCSPASAPTTSFELDAIGRECARRAFWYIKLMHLTAFTYFQIPAPPIPMDLNLRLPVDEASFEFGAHNSQSEYLHLPAPRTPYVSEYGHLLRIASVFGRLEAALNAAGIRPTTQDATNLVIEEAEQEISAWESSLADHVCFSEESTAHHLAMFETSSNAGAWCYFMMHTLYAWCILMLSETRARESSAVVSSCREWARDRLMLIGTNLGNRSKNSVLLAIILALSRFGMSKHPQVLAWAREYKEVCGVEPPTNSTGRSRMPVAEALASTVRPTLPPLPSTSAPTTSVDRVEDRSDTSSTSSSGYFSSLRSSYNKLRITAAEPAAPGPATSLPSLKSSGLLESWVPQPQPPSQILPEAGMSERPTSPTPPWMALRIANVPKESAAGPSEATVSPTALSRGSKSTMPVGLDWLANEL</sequence>
<dbReference type="GO" id="GO:0006351">
    <property type="term" value="P:DNA-templated transcription"/>
    <property type="evidence" value="ECO:0007669"/>
    <property type="project" value="InterPro"/>
</dbReference>
<accession>A0A9P5K0A9</accession>
<keyword evidence="5" id="KW-0539">Nucleus</keyword>
<feature type="region of interest" description="Disordered" evidence="6">
    <location>
        <begin position="73"/>
        <end position="157"/>
    </location>
</feature>
<evidence type="ECO:0000256" key="2">
    <source>
        <dbReference type="ARBA" id="ARBA00022723"/>
    </source>
</evidence>
<evidence type="ECO:0000313" key="8">
    <source>
        <dbReference type="EMBL" id="KAF8475197.1"/>
    </source>
</evidence>
<dbReference type="Proteomes" id="UP000759537">
    <property type="component" value="Unassembled WGS sequence"/>
</dbReference>
<dbReference type="PROSITE" id="PS00463">
    <property type="entry name" value="ZN2_CY6_FUNGAL_1"/>
    <property type="match status" value="1"/>
</dbReference>
<dbReference type="InterPro" id="IPR001138">
    <property type="entry name" value="Zn2Cys6_DnaBD"/>
</dbReference>
<feature type="compositionally biased region" description="Polar residues" evidence="6">
    <location>
        <begin position="112"/>
        <end position="132"/>
    </location>
</feature>
<comment type="caution">
    <text evidence="8">The sequence shown here is derived from an EMBL/GenBank/DDBJ whole genome shotgun (WGS) entry which is preliminary data.</text>
</comment>
<dbReference type="GO" id="GO:0000981">
    <property type="term" value="F:DNA-binding transcription factor activity, RNA polymerase II-specific"/>
    <property type="evidence" value="ECO:0007669"/>
    <property type="project" value="InterPro"/>
</dbReference>
<dbReference type="EMBL" id="WHVB01000016">
    <property type="protein sequence ID" value="KAF8475197.1"/>
    <property type="molecule type" value="Genomic_DNA"/>
</dbReference>
<dbReference type="GO" id="GO:0003677">
    <property type="term" value="F:DNA binding"/>
    <property type="evidence" value="ECO:0007669"/>
    <property type="project" value="InterPro"/>
</dbReference>
<dbReference type="OrthoDB" id="2123952at2759"/>
<dbReference type="GO" id="GO:0008270">
    <property type="term" value="F:zinc ion binding"/>
    <property type="evidence" value="ECO:0007669"/>
    <property type="project" value="InterPro"/>
</dbReference>
<dbReference type="CDD" id="cd00067">
    <property type="entry name" value="GAL4"/>
    <property type="match status" value="1"/>
</dbReference>
<feature type="compositionally biased region" description="Low complexity" evidence="6">
    <location>
        <begin position="610"/>
        <end position="620"/>
    </location>
</feature>
<proteinExistence type="predicted"/>
<dbReference type="PANTHER" id="PTHR47338:SF5">
    <property type="entry name" value="ZN(II)2CYS6 TRANSCRIPTION FACTOR (EUROFUNG)"/>
    <property type="match status" value="1"/>
</dbReference>
<protein>
    <recommendedName>
        <fullName evidence="7">Zn(2)-C6 fungal-type domain-containing protein</fullName>
    </recommendedName>
</protein>
<dbReference type="Gene3D" id="4.10.240.10">
    <property type="entry name" value="Zn(2)-C6 fungal-type DNA-binding domain"/>
    <property type="match status" value="1"/>
</dbReference>
<reference evidence="8" key="1">
    <citation type="submission" date="2019-10" db="EMBL/GenBank/DDBJ databases">
        <authorList>
            <consortium name="DOE Joint Genome Institute"/>
            <person name="Kuo A."/>
            <person name="Miyauchi S."/>
            <person name="Kiss E."/>
            <person name="Drula E."/>
            <person name="Kohler A."/>
            <person name="Sanchez-Garcia M."/>
            <person name="Andreopoulos B."/>
            <person name="Barry K.W."/>
            <person name="Bonito G."/>
            <person name="Buee M."/>
            <person name="Carver A."/>
            <person name="Chen C."/>
            <person name="Cichocki N."/>
            <person name="Clum A."/>
            <person name="Culley D."/>
            <person name="Crous P.W."/>
            <person name="Fauchery L."/>
            <person name="Girlanda M."/>
            <person name="Hayes R."/>
            <person name="Keri Z."/>
            <person name="LaButti K."/>
            <person name="Lipzen A."/>
            <person name="Lombard V."/>
            <person name="Magnuson J."/>
            <person name="Maillard F."/>
            <person name="Morin E."/>
            <person name="Murat C."/>
            <person name="Nolan M."/>
            <person name="Ohm R."/>
            <person name="Pangilinan J."/>
            <person name="Pereira M."/>
            <person name="Perotto S."/>
            <person name="Peter M."/>
            <person name="Riley R."/>
            <person name="Sitrit Y."/>
            <person name="Stielow B."/>
            <person name="Szollosi G."/>
            <person name="Zifcakova L."/>
            <person name="Stursova M."/>
            <person name="Spatafora J.W."/>
            <person name="Tedersoo L."/>
            <person name="Vaario L.-M."/>
            <person name="Yamada A."/>
            <person name="Yan M."/>
            <person name="Wang P."/>
            <person name="Xu J."/>
            <person name="Bruns T."/>
            <person name="Baldrian P."/>
            <person name="Vilgalys R."/>
            <person name="Henrissat B."/>
            <person name="Grigoriev I.V."/>
            <person name="Hibbett D."/>
            <person name="Nagy L.G."/>
            <person name="Martin F.M."/>
        </authorList>
    </citation>
    <scope>NUCLEOTIDE SEQUENCE</scope>
    <source>
        <strain evidence="8">Prilba</strain>
    </source>
</reference>
<feature type="region of interest" description="Disordered" evidence="6">
    <location>
        <begin position="654"/>
        <end position="718"/>
    </location>
</feature>
<keyword evidence="9" id="KW-1185">Reference proteome</keyword>
<dbReference type="Pfam" id="PF00172">
    <property type="entry name" value="Zn_clus"/>
    <property type="match status" value="1"/>
</dbReference>
<dbReference type="InterPro" id="IPR036864">
    <property type="entry name" value="Zn2-C6_fun-type_DNA-bd_sf"/>
</dbReference>
<keyword evidence="4" id="KW-0804">Transcription</keyword>
<dbReference type="PROSITE" id="PS50048">
    <property type="entry name" value="ZN2_CY6_FUNGAL_2"/>
    <property type="match status" value="1"/>
</dbReference>
<keyword evidence="3" id="KW-0805">Transcription regulation</keyword>
<evidence type="ECO:0000259" key="7">
    <source>
        <dbReference type="PROSITE" id="PS50048"/>
    </source>
</evidence>
<keyword evidence="2" id="KW-0479">Metal-binding</keyword>
<evidence type="ECO:0000313" key="9">
    <source>
        <dbReference type="Proteomes" id="UP000759537"/>
    </source>
</evidence>
<feature type="region of interest" description="Disordered" evidence="6">
    <location>
        <begin position="582"/>
        <end position="620"/>
    </location>
</feature>
<evidence type="ECO:0000256" key="1">
    <source>
        <dbReference type="ARBA" id="ARBA00004123"/>
    </source>
</evidence>
<feature type="region of interest" description="Disordered" evidence="6">
    <location>
        <begin position="1"/>
        <end position="31"/>
    </location>
</feature>
<evidence type="ECO:0000256" key="3">
    <source>
        <dbReference type="ARBA" id="ARBA00023015"/>
    </source>
</evidence>
<feature type="compositionally biased region" description="Polar residues" evidence="6">
    <location>
        <begin position="703"/>
        <end position="717"/>
    </location>
</feature>
<dbReference type="Pfam" id="PF04082">
    <property type="entry name" value="Fungal_trans"/>
    <property type="match status" value="1"/>
</dbReference>
<organism evidence="8 9">
    <name type="scientific">Russula ochroleuca</name>
    <dbReference type="NCBI Taxonomy" id="152965"/>
    <lineage>
        <taxon>Eukaryota</taxon>
        <taxon>Fungi</taxon>
        <taxon>Dikarya</taxon>
        <taxon>Basidiomycota</taxon>
        <taxon>Agaricomycotina</taxon>
        <taxon>Agaricomycetes</taxon>
        <taxon>Russulales</taxon>
        <taxon>Russulaceae</taxon>
        <taxon>Russula</taxon>
    </lineage>
</organism>
<comment type="subcellular location">
    <subcellularLocation>
        <location evidence="1">Nucleus</location>
    </subcellularLocation>
</comment>
<dbReference type="SUPFAM" id="SSF57701">
    <property type="entry name" value="Zn2/Cys6 DNA-binding domain"/>
    <property type="match status" value="1"/>
</dbReference>
<reference evidence="8" key="2">
    <citation type="journal article" date="2020" name="Nat. Commun.">
        <title>Large-scale genome sequencing of mycorrhizal fungi provides insights into the early evolution of symbiotic traits.</title>
        <authorList>
            <person name="Miyauchi S."/>
            <person name="Kiss E."/>
            <person name="Kuo A."/>
            <person name="Drula E."/>
            <person name="Kohler A."/>
            <person name="Sanchez-Garcia M."/>
            <person name="Morin E."/>
            <person name="Andreopoulos B."/>
            <person name="Barry K.W."/>
            <person name="Bonito G."/>
            <person name="Buee M."/>
            <person name="Carver A."/>
            <person name="Chen C."/>
            <person name="Cichocki N."/>
            <person name="Clum A."/>
            <person name="Culley D."/>
            <person name="Crous P.W."/>
            <person name="Fauchery L."/>
            <person name="Girlanda M."/>
            <person name="Hayes R.D."/>
            <person name="Keri Z."/>
            <person name="LaButti K."/>
            <person name="Lipzen A."/>
            <person name="Lombard V."/>
            <person name="Magnuson J."/>
            <person name="Maillard F."/>
            <person name="Murat C."/>
            <person name="Nolan M."/>
            <person name="Ohm R.A."/>
            <person name="Pangilinan J."/>
            <person name="Pereira M.F."/>
            <person name="Perotto S."/>
            <person name="Peter M."/>
            <person name="Pfister S."/>
            <person name="Riley R."/>
            <person name="Sitrit Y."/>
            <person name="Stielow J.B."/>
            <person name="Szollosi G."/>
            <person name="Zifcakova L."/>
            <person name="Stursova M."/>
            <person name="Spatafora J.W."/>
            <person name="Tedersoo L."/>
            <person name="Vaario L.M."/>
            <person name="Yamada A."/>
            <person name="Yan M."/>
            <person name="Wang P."/>
            <person name="Xu J."/>
            <person name="Bruns T."/>
            <person name="Baldrian P."/>
            <person name="Vilgalys R."/>
            <person name="Dunand C."/>
            <person name="Henrissat B."/>
            <person name="Grigoriev I.V."/>
            <person name="Hibbett D."/>
            <person name="Nagy L.G."/>
            <person name="Martin F.M."/>
        </authorList>
    </citation>
    <scope>NUCLEOTIDE SEQUENCE</scope>
    <source>
        <strain evidence="8">Prilba</strain>
    </source>
</reference>
<dbReference type="SMART" id="SM00066">
    <property type="entry name" value="GAL4"/>
    <property type="match status" value="1"/>
</dbReference>
<dbReference type="AlphaFoldDB" id="A0A9P5K0A9"/>
<evidence type="ECO:0000256" key="6">
    <source>
        <dbReference type="SAM" id="MobiDB-lite"/>
    </source>
</evidence>
<name>A0A9P5K0A9_9AGAM</name>